<reference evidence="4" key="1">
    <citation type="journal article" date="2021" name="ISME J.">
        <title>Evolutionary origin and ecological implication of a unique nif island in free-living Bradyrhizobium lineages.</title>
        <authorList>
            <person name="Tao J."/>
        </authorList>
    </citation>
    <scope>NUCLEOTIDE SEQUENCE [LARGE SCALE GENOMIC DNA]</scope>
    <source>
        <strain evidence="4">SZCCT0094</strain>
    </source>
</reference>
<feature type="region of interest" description="Disordered" evidence="1">
    <location>
        <begin position="1"/>
        <end position="21"/>
    </location>
</feature>
<evidence type="ECO:0000313" key="3">
    <source>
        <dbReference type="EMBL" id="MBR1135386.1"/>
    </source>
</evidence>
<keyword evidence="4" id="KW-1185">Reference proteome</keyword>
<evidence type="ECO:0000256" key="1">
    <source>
        <dbReference type="SAM" id="MobiDB-lite"/>
    </source>
</evidence>
<accession>A0ABS5G2I3</accession>
<comment type="caution">
    <text evidence="3">The sequence shown here is derived from an EMBL/GenBank/DDBJ whole genome shotgun (WGS) entry which is preliminary data.</text>
</comment>
<feature type="transmembrane region" description="Helical" evidence="2">
    <location>
        <begin position="29"/>
        <end position="56"/>
    </location>
</feature>
<organism evidence="3 4">
    <name type="scientific">Bradyrhizobium denitrificans</name>
    <dbReference type="NCBI Taxonomy" id="2734912"/>
    <lineage>
        <taxon>Bacteria</taxon>
        <taxon>Pseudomonadati</taxon>
        <taxon>Pseudomonadota</taxon>
        <taxon>Alphaproteobacteria</taxon>
        <taxon>Hyphomicrobiales</taxon>
        <taxon>Nitrobacteraceae</taxon>
        <taxon>Bradyrhizobium</taxon>
    </lineage>
</organism>
<sequence length="61" mass="6726">MFVDLPGYWPHEPKPEPPKRRLSAGGERLLLALIGLNMMLLVVAPVGGVTLIHWLVAVLSR</sequence>
<evidence type="ECO:0000256" key="2">
    <source>
        <dbReference type="SAM" id="Phobius"/>
    </source>
</evidence>
<keyword evidence="2" id="KW-0812">Transmembrane</keyword>
<keyword evidence="2" id="KW-0472">Membrane</keyword>
<proteinExistence type="predicted"/>
<dbReference type="RefSeq" id="WP_172235386.1">
    <property type="nucleotide sequence ID" value="NZ_JABFDP010000001.1"/>
</dbReference>
<keyword evidence="2" id="KW-1133">Transmembrane helix</keyword>
<dbReference type="Proteomes" id="UP001314635">
    <property type="component" value="Unassembled WGS sequence"/>
</dbReference>
<gene>
    <name evidence="3" type="ORF">JQ619_06385</name>
</gene>
<name>A0ABS5G2I3_9BRAD</name>
<dbReference type="EMBL" id="JAFCLK010000005">
    <property type="protein sequence ID" value="MBR1135386.1"/>
    <property type="molecule type" value="Genomic_DNA"/>
</dbReference>
<protein>
    <submittedName>
        <fullName evidence="3">Uncharacterized protein</fullName>
    </submittedName>
</protein>
<evidence type="ECO:0000313" key="4">
    <source>
        <dbReference type="Proteomes" id="UP001314635"/>
    </source>
</evidence>